<evidence type="ECO:0000259" key="1">
    <source>
        <dbReference type="Pfam" id="PF01636"/>
    </source>
</evidence>
<accession>A0A511MR77</accession>
<evidence type="ECO:0000313" key="2">
    <source>
        <dbReference type="EMBL" id="GEM43105.1"/>
    </source>
</evidence>
<sequence length="288" mass="30212">MKATELIDAHGELLGWLLPGDRLSDSMIREGQFHYAVVGSERVVSFARTDAAAQRLPARGAVLRALAHLHLGVAVPECLSVAAQGDAVAYLLMTKVSGAPLDGALLRSPDVAESVARQCHGLLDSLAVAGNDPHIRASLSVAPVDRWQEFAAAVRGELYPLMSVTGRARAERELSALDALPHSTDAVVHGDLGGENLLWDTVDGLPVLRGVVDWDGVCLGDPAEDFAAIGAGYGPDVLRGVLACTETTGSDLAARIAAIQGTFALQQALDAHRDGDEEELADGLSGYR</sequence>
<dbReference type="AlphaFoldDB" id="A0A511MR77"/>
<dbReference type="Proteomes" id="UP000321424">
    <property type="component" value="Unassembled WGS sequence"/>
</dbReference>
<feature type="domain" description="Aminoglycoside phosphotransferase" evidence="1">
    <location>
        <begin position="37"/>
        <end position="230"/>
    </location>
</feature>
<proteinExistence type="predicted"/>
<dbReference type="Gene3D" id="3.90.1200.10">
    <property type="match status" value="1"/>
</dbReference>
<gene>
    <name evidence="2" type="ORF">NN4_76240</name>
</gene>
<keyword evidence="3" id="KW-1185">Reference proteome</keyword>
<dbReference type="InterPro" id="IPR002575">
    <property type="entry name" value="Aminoglycoside_PTrfase"/>
</dbReference>
<dbReference type="InterPro" id="IPR011009">
    <property type="entry name" value="Kinase-like_dom_sf"/>
</dbReference>
<comment type="caution">
    <text evidence="2">The sequence shown here is derived from an EMBL/GenBank/DDBJ whole genome shotgun (WGS) entry which is preliminary data.</text>
</comment>
<reference evidence="2 3" key="1">
    <citation type="submission" date="2019-07" db="EMBL/GenBank/DDBJ databases">
        <title>Whole genome shotgun sequence of Nocardia ninae NBRC 108245.</title>
        <authorList>
            <person name="Hosoyama A."/>
            <person name="Uohara A."/>
            <person name="Ohji S."/>
            <person name="Ichikawa N."/>
        </authorList>
    </citation>
    <scope>NUCLEOTIDE SEQUENCE [LARGE SCALE GENOMIC DNA]</scope>
    <source>
        <strain evidence="2 3">NBRC 108245</strain>
    </source>
</reference>
<dbReference type="EMBL" id="BJXA01000086">
    <property type="protein sequence ID" value="GEM43105.1"/>
    <property type="molecule type" value="Genomic_DNA"/>
</dbReference>
<protein>
    <recommendedName>
        <fullName evidence="1">Aminoglycoside phosphotransferase domain-containing protein</fullName>
    </recommendedName>
</protein>
<dbReference type="SUPFAM" id="SSF56112">
    <property type="entry name" value="Protein kinase-like (PK-like)"/>
    <property type="match status" value="1"/>
</dbReference>
<organism evidence="2 3">
    <name type="scientific">Nocardia ninae NBRC 108245</name>
    <dbReference type="NCBI Taxonomy" id="1210091"/>
    <lineage>
        <taxon>Bacteria</taxon>
        <taxon>Bacillati</taxon>
        <taxon>Actinomycetota</taxon>
        <taxon>Actinomycetes</taxon>
        <taxon>Mycobacteriales</taxon>
        <taxon>Nocardiaceae</taxon>
        <taxon>Nocardia</taxon>
    </lineage>
</organism>
<name>A0A511MR77_9NOCA</name>
<evidence type="ECO:0000313" key="3">
    <source>
        <dbReference type="Proteomes" id="UP000321424"/>
    </source>
</evidence>
<dbReference type="Pfam" id="PF01636">
    <property type="entry name" value="APH"/>
    <property type="match status" value="1"/>
</dbReference>